<protein>
    <submittedName>
        <fullName evidence="2">Uncharacterized protein</fullName>
    </submittedName>
</protein>
<evidence type="ECO:0000313" key="3">
    <source>
        <dbReference type="Proteomes" id="UP000612585"/>
    </source>
</evidence>
<dbReference type="AlphaFoldDB" id="A0A8J4DXS8"/>
<feature type="region of interest" description="Disordered" evidence="1">
    <location>
        <begin position="135"/>
        <end position="167"/>
    </location>
</feature>
<accession>A0A8J4DXS8</accession>
<reference evidence="2" key="1">
    <citation type="submission" date="2021-01" db="EMBL/GenBank/DDBJ databases">
        <title>Whole genome shotgun sequence of Virgisporangium aurantiacum NBRC 16421.</title>
        <authorList>
            <person name="Komaki H."/>
            <person name="Tamura T."/>
        </authorList>
    </citation>
    <scope>NUCLEOTIDE SEQUENCE</scope>
    <source>
        <strain evidence="2">NBRC 16421</strain>
    </source>
</reference>
<dbReference type="Gene3D" id="2.30.29.80">
    <property type="match status" value="1"/>
</dbReference>
<organism evidence="2 3">
    <name type="scientific">Virgisporangium aurantiacum</name>
    <dbReference type="NCBI Taxonomy" id="175570"/>
    <lineage>
        <taxon>Bacteria</taxon>
        <taxon>Bacillati</taxon>
        <taxon>Actinomycetota</taxon>
        <taxon>Actinomycetes</taxon>
        <taxon>Micromonosporales</taxon>
        <taxon>Micromonosporaceae</taxon>
        <taxon>Virgisporangium</taxon>
    </lineage>
</organism>
<keyword evidence="3" id="KW-1185">Reference proteome</keyword>
<evidence type="ECO:0000256" key="1">
    <source>
        <dbReference type="SAM" id="MobiDB-lite"/>
    </source>
</evidence>
<dbReference type="EMBL" id="BOPG01000011">
    <property type="protein sequence ID" value="GIJ54219.1"/>
    <property type="molecule type" value="Genomic_DNA"/>
</dbReference>
<name>A0A8J4DXS8_9ACTN</name>
<dbReference type="Proteomes" id="UP000612585">
    <property type="component" value="Unassembled WGS sequence"/>
</dbReference>
<proteinExistence type="predicted"/>
<evidence type="ECO:0000313" key="2">
    <source>
        <dbReference type="EMBL" id="GIJ54219.1"/>
    </source>
</evidence>
<gene>
    <name evidence="2" type="ORF">Vau01_017350</name>
</gene>
<sequence length="167" mass="18197">MAVQQSRFVFVAVPTAYPNDADAVTGSGRPAGAGLDRILWILVSPNNRPLGRSAVRHDSYPGCHAAVLRVRADIDRGAPVVAVEETGQWNWQVQLDGEPVAVSSRSYLRVRECNYNLARFLDTVPQAAIVEGARRVRRDRRGDTGRSVSEPLPSDGAGGHRLVSGRW</sequence>
<comment type="caution">
    <text evidence="2">The sequence shown here is derived from an EMBL/GenBank/DDBJ whole genome shotgun (WGS) entry which is preliminary data.</text>
</comment>